<reference evidence="1" key="1">
    <citation type="journal article" date="2016" name="Nat. Genet.">
        <title>A high-quality carrot genome assembly provides new insights into carotenoid accumulation and asterid genome evolution.</title>
        <authorList>
            <person name="Iorizzo M."/>
            <person name="Ellison S."/>
            <person name="Senalik D."/>
            <person name="Zeng P."/>
            <person name="Satapoomin P."/>
            <person name="Huang J."/>
            <person name="Bowman M."/>
            <person name="Iovene M."/>
            <person name="Sanseverino W."/>
            <person name="Cavagnaro P."/>
            <person name="Yildiz M."/>
            <person name="Macko-Podgorni A."/>
            <person name="Moranska E."/>
            <person name="Grzebelus E."/>
            <person name="Grzebelus D."/>
            <person name="Ashrafi H."/>
            <person name="Zheng Z."/>
            <person name="Cheng S."/>
            <person name="Spooner D."/>
            <person name="Van Deynze A."/>
            <person name="Simon P."/>
        </authorList>
    </citation>
    <scope>NUCLEOTIDE SEQUENCE [LARGE SCALE GENOMIC DNA]</scope>
    <source>
        <tissue evidence="1">Leaf</tissue>
    </source>
</reference>
<gene>
    <name evidence="1" type="ORF">DCAR_007235</name>
</gene>
<name>A0A166ECY2_DAUCS</name>
<dbReference type="EMBL" id="LNRQ01000002">
    <property type="protein sequence ID" value="KZN06398.1"/>
    <property type="molecule type" value="Genomic_DNA"/>
</dbReference>
<protein>
    <submittedName>
        <fullName evidence="1">Uncharacterized protein</fullName>
    </submittedName>
</protein>
<sequence>MLSLIKIRGEDVKPLSQLSTLHHCRVRYHVKEHHRVLIRIYACQSHLLLQKAHLNGHRFAYKVRMTKQHCNFMQLVGKTKPNIYPDPRAPSENGSN</sequence>
<accession>A0A166ECY2</accession>
<comment type="caution">
    <text evidence="1">The sequence shown here is derived from an EMBL/GenBank/DDBJ whole genome shotgun (WGS) entry which is preliminary data.</text>
</comment>
<proteinExistence type="predicted"/>
<dbReference type="AlphaFoldDB" id="A0A166ECY2"/>
<evidence type="ECO:0000313" key="1">
    <source>
        <dbReference type="EMBL" id="KZN06398.1"/>
    </source>
</evidence>
<organism evidence="1">
    <name type="scientific">Daucus carota subsp. sativus</name>
    <name type="common">Carrot</name>
    <dbReference type="NCBI Taxonomy" id="79200"/>
    <lineage>
        <taxon>Eukaryota</taxon>
        <taxon>Viridiplantae</taxon>
        <taxon>Streptophyta</taxon>
        <taxon>Embryophyta</taxon>
        <taxon>Tracheophyta</taxon>
        <taxon>Spermatophyta</taxon>
        <taxon>Magnoliopsida</taxon>
        <taxon>eudicotyledons</taxon>
        <taxon>Gunneridae</taxon>
        <taxon>Pentapetalae</taxon>
        <taxon>asterids</taxon>
        <taxon>campanulids</taxon>
        <taxon>Apiales</taxon>
        <taxon>Apiaceae</taxon>
        <taxon>Apioideae</taxon>
        <taxon>Scandiceae</taxon>
        <taxon>Daucinae</taxon>
        <taxon>Daucus</taxon>
        <taxon>Daucus sect. Daucus</taxon>
    </lineage>
</organism>
<dbReference type="Gramene" id="KZN06398">
    <property type="protein sequence ID" value="KZN06398"/>
    <property type="gene ID" value="DCAR_007235"/>
</dbReference>